<dbReference type="SUPFAM" id="SSF54928">
    <property type="entry name" value="RNA-binding domain, RBD"/>
    <property type="match status" value="1"/>
</dbReference>
<dbReference type="PANTHER" id="PTHR35968">
    <property type="entry name" value="CHROMOSOME 6 C6ORF201 HOMOLOG"/>
    <property type="match status" value="1"/>
</dbReference>
<evidence type="ECO:0000313" key="2">
    <source>
        <dbReference type="Proteomes" id="UP000008672"/>
    </source>
</evidence>
<dbReference type="InterPro" id="IPR035979">
    <property type="entry name" value="RBD_domain_sf"/>
</dbReference>
<name>M3XJA1_LATCH</name>
<dbReference type="AlphaFoldDB" id="M3XJA1"/>
<dbReference type="HOGENOM" id="CLU_115219_0_0_1"/>
<evidence type="ECO:0000313" key="1">
    <source>
        <dbReference type="Ensembl" id="ENSLACP00000022807.1"/>
    </source>
</evidence>
<dbReference type="Bgee" id="ENSLACG00000022545">
    <property type="expression patterns" value="Expressed in post-anal tail muscle and 6 other cell types or tissues"/>
</dbReference>
<dbReference type="EMBL" id="AFYH01212894">
    <property type="status" value="NOT_ANNOTATED_CDS"/>
    <property type="molecule type" value="Genomic_DNA"/>
</dbReference>
<dbReference type="Proteomes" id="UP000008672">
    <property type="component" value="Unassembled WGS sequence"/>
</dbReference>
<dbReference type="eggNOG" id="ENOG502S904">
    <property type="taxonomic scope" value="Eukaryota"/>
</dbReference>
<dbReference type="EMBL" id="AFYH01212892">
    <property type="status" value="NOT_ANNOTATED_CDS"/>
    <property type="molecule type" value="Genomic_DNA"/>
</dbReference>
<dbReference type="CDD" id="cd00590">
    <property type="entry name" value="RRM_SF"/>
    <property type="match status" value="1"/>
</dbReference>
<dbReference type="EMBL" id="AFYH01212895">
    <property type="status" value="NOT_ANNOTATED_CDS"/>
    <property type="molecule type" value="Genomic_DNA"/>
</dbReference>
<dbReference type="InterPro" id="IPR012677">
    <property type="entry name" value="Nucleotide-bd_a/b_plait_sf"/>
</dbReference>
<reference evidence="1" key="2">
    <citation type="submission" date="2025-08" db="UniProtKB">
        <authorList>
            <consortium name="Ensembl"/>
        </authorList>
    </citation>
    <scope>IDENTIFICATION</scope>
</reference>
<dbReference type="InParanoid" id="M3XJA1"/>
<reference evidence="2" key="1">
    <citation type="submission" date="2011-08" db="EMBL/GenBank/DDBJ databases">
        <title>The draft genome of Latimeria chalumnae.</title>
        <authorList>
            <person name="Di Palma F."/>
            <person name="Alfoldi J."/>
            <person name="Johnson J."/>
            <person name="Berlin A."/>
            <person name="Gnerre S."/>
            <person name="Jaffe D."/>
            <person name="MacCallum I."/>
            <person name="Young S."/>
            <person name="Walker B.J."/>
            <person name="Lander E."/>
            <person name="Lindblad-Toh K."/>
        </authorList>
    </citation>
    <scope>NUCLEOTIDE SEQUENCE [LARGE SCALE GENOMIC DNA]</scope>
    <source>
        <strain evidence="2">Wild caught</strain>
    </source>
</reference>
<protein>
    <submittedName>
        <fullName evidence="1">Uncharacterized protein</fullName>
    </submittedName>
</protein>
<keyword evidence="2" id="KW-1185">Reference proteome</keyword>
<dbReference type="EMBL" id="AFYH01212893">
    <property type="status" value="NOT_ANNOTATED_CDS"/>
    <property type="molecule type" value="Genomic_DNA"/>
</dbReference>
<dbReference type="EMBL" id="AFYH01212898">
    <property type="status" value="NOT_ANNOTATED_CDS"/>
    <property type="molecule type" value="Genomic_DNA"/>
</dbReference>
<organism evidence="1 2">
    <name type="scientific">Latimeria chalumnae</name>
    <name type="common">Coelacanth</name>
    <dbReference type="NCBI Taxonomy" id="7897"/>
    <lineage>
        <taxon>Eukaryota</taxon>
        <taxon>Metazoa</taxon>
        <taxon>Chordata</taxon>
        <taxon>Craniata</taxon>
        <taxon>Vertebrata</taxon>
        <taxon>Euteleostomi</taxon>
        <taxon>Coelacanthiformes</taxon>
        <taxon>Coelacanthidae</taxon>
        <taxon>Latimeria</taxon>
    </lineage>
</organism>
<sequence length="212" mass="24967">MADSRFCHHLHPLDSHKHHSPKRKGEIFELYSRLSKLHNRLLDPYKDIFYPCTLNQDNLKSSTCSQKQESKNISKLEMPQIIKHLHVTVPPYLEYSPSQPDLLPSGRPILSQRNEHYWLFRARRDFTPLSTVIVRWQTKGKPILWDQQALIQELSIFGEVESVTLFGRRSAQVVFRDITSACKAVKAYSISTPDTTIYCFWYYNFMMSKYRV</sequence>
<dbReference type="Ensembl" id="ENSLACT00000026342.1">
    <property type="protein sequence ID" value="ENSLACP00000022807.1"/>
    <property type="gene ID" value="ENSLACG00000022545.1"/>
</dbReference>
<reference evidence="1" key="3">
    <citation type="submission" date="2025-09" db="UniProtKB">
        <authorList>
            <consortium name="Ensembl"/>
        </authorList>
    </citation>
    <scope>IDENTIFICATION</scope>
</reference>
<dbReference type="EMBL" id="AFYH01212890">
    <property type="status" value="NOT_ANNOTATED_CDS"/>
    <property type="molecule type" value="Genomic_DNA"/>
</dbReference>
<dbReference type="EMBL" id="AFYH01212897">
    <property type="status" value="NOT_ANNOTATED_CDS"/>
    <property type="molecule type" value="Genomic_DNA"/>
</dbReference>
<dbReference type="Gene3D" id="3.30.70.330">
    <property type="match status" value="1"/>
</dbReference>
<dbReference type="PANTHER" id="PTHR35968:SF1">
    <property type="entry name" value="TESTIS EXPRESSED PROTEIN 56"/>
    <property type="match status" value="1"/>
</dbReference>
<dbReference type="GO" id="GO:0003676">
    <property type="term" value="F:nucleic acid binding"/>
    <property type="evidence" value="ECO:0007669"/>
    <property type="project" value="InterPro"/>
</dbReference>
<dbReference type="Pfam" id="PF15023">
    <property type="entry name" value="DUF4523"/>
    <property type="match status" value="1"/>
</dbReference>
<accession>M3XJA1</accession>
<dbReference type="EMBL" id="AFYH01212896">
    <property type="status" value="NOT_ANNOTATED_CDS"/>
    <property type="molecule type" value="Genomic_DNA"/>
</dbReference>
<dbReference type="EMBL" id="AFYH01212891">
    <property type="status" value="NOT_ANNOTATED_CDS"/>
    <property type="molecule type" value="Genomic_DNA"/>
</dbReference>
<proteinExistence type="predicted"/>
<dbReference type="InterPro" id="IPR027827">
    <property type="entry name" value="Tex56"/>
</dbReference>
<dbReference type="GeneTree" id="ENSGT00390000008360"/>
<dbReference type="EMBL" id="AFYH01212899">
    <property type="status" value="NOT_ANNOTATED_CDS"/>
    <property type="molecule type" value="Genomic_DNA"/>
</dbReference>